<keyword evidence="6" id="KW-1185">Reference proteome</keyword>
<comment type="caution">
    <text evidence="5">The sequence shown here is derived from an EMBL/GenBank/DDBJ whole genome shotgun (WGS) entry which is preliminary data.</text>
</comment>
<evidence type="ECO:0000256" key="2">
    <source>
        <dbReference type="ARBA" id="ARBA00022801"/>
    </source>
</evidence>
<dbReference type="PANTHER" id="PTHR43046">
    <property type="entry name" value="GDP-MANNOSE MANNOSYL HYDROLASE"/>
    <property type="match status" value="1"/>
</dbReference>
<organism evidence="5 6">
    <name type="scientific">Novacetimonas maltaceti</name>
    <dbReference type="NCBI Taxonomy" id="1203393"/>
    <lineage>
        <taxon>Bacteria</taxon>
        <taxon>Pseudomonadati</taxon>
        <taxon>Pseudomonadota</taxon>
        <taxon>Alphaproteobacteria</taxon>
        <taxon>Acetobacterales</taxon>
        <taxon>Acetobacteraceae</taxon>
        <taxon>Novacetimonas</taxon>
    </lineage>
</organism>
<dbReference type="PANTHER" id="PTHR43046:SF14">
    <property type="entry name" value="MUTT_NUDIX FAMILY PROTEIN"/>
    <property type="match status" value="1"/>
</dbReference>
<dbReference type="SUPFAM" id="SSF55811">
    <property type="entry name" value="Nudix"/>
    <property type="match status" value="1"/>
</dbReference>
<dbReference type="EMBL" id="POTC01000035">
    <property type="protein sequence ID" value="POF62035.1"/>
    <property type="molecule type" value="Genomic_DNA"/>
</dbReference>
<keyword evidence="2 3" id="KW-0378">Hydrolase</keyword>
<protein>
    <recommendedName>
        <fullName evidence="4">Nudix hydrolase domain-containing protein</fullName>
    </recommendedName>
</protein>
<dbReference type="Proteomes" id="UP000237344">
    <property type="component" value="Unassembled WGS sequence"/>
</dbReference>
<evidence type="ECO:0000313" key="5">
    <source>
        <dbReference type="EMBL" id="POF62035.1"/>
    </source>
</evidence>
<dbReference type="RefSeq" id="WP_110095876.1">
    <property type="nucleotide sequence ID" value="NZ_NKUE01000008.1"/>
</dbReference>
<comment type="similarity">
    <text evidence="3">Belongs to the Nudix hydrolase family.</text>
</comment>
<dbReference type="Pfam" id="PF00293">
    <property type="entry name" value="NUDIX"/>
    <property type="match status" value="1"/>
</dbReference>
<dbReference type="AlphaFoldDB" id="A0A2S3VZJ3"/>
<reference evidence="5 6" key="1">
    <citation type="submission" date="2018-01" db="EMBL/GenBank/DDBJ databases">
        <title>Draft Genome Sequence of Komagataeibacter maltaceti LMG 1529, a Vinegar Producing Acetic Acid Bacterium Isolated from Malt Vinegar Brewery Acetifiers.</title>
        <authorList>
            <person name="Zhang Q."/>
            <person name="Hollensteiner J."/>
            <person name="Poehlein A."/>
            <person name="Daniel R."/>
        </authorList>
    </citation>
    <scope>NUCLEOTIDE SEQUENCE [LARGE SCALE GENOMIC DNA]</scope>
    <source>
        <strain evidence="5 6">LMG 1529</strain>
    </source>
</reference>
<dbReference type="InterPro" id="IPR015797">
    <property type="entry name" value="NUDIX_hydrolase-like_dom_sf"/>
</dbReference>
<dbReference type="PRINTS" id="PR00502">
    <property type="entry name" value="NUDIXFAMILY"/>
</dbReference>
<evidence type="ECO:0000256" key="1">
    <source>
        <dbReference type="ARBA" id="ARBA00001946"/>
    </source>
</evidence>
<dbReference type="Gene3D" id="3.90.79.10">
    <property type="entry name" value="Nucleoside Triphosphate Pyrophosphohydrolase"/>
    <property type="match status" value="1"/>
</dbReference>
<gene>
    <name evidence="5" type="ORF">KMAL_23160</name>
</gene>
<dbReference type="OrthoDB" id="9761969at2"/>
<sequence>MAQEEAPPRPARAADARVGCGALVRRGDGRILLVCRRRPPEAGHWGLPGGKVEWMETVEHAIRREVAEETGLVIRLVRLLCVVDHITPATAREDASHWVAPVYLATPITSARALLCEPEALSAVRWFEPDALPDPLTLATRVALRALADAPA</sequence>
<comment type="cofactor">
    <cofactor evidence="1">
        <name>Mg(2+)</name>
        <dbReference type="ChEBI" id="CHEBI:18420"/>
    </cofactor>
</comment>
<accession>A0A2S3VZJ3</accession>
<dbReference type="PROSITE" id="PS00893">
    <property type="entry name" value="NUDIX_BOX"/>
    <property type="match status" value="1"/>
</dbReference>
<dbReference type="PROSITE" id="PS51462">
    <property type="entry name" value="NUDIX"/>
    <property type="match status" value="1"/>
</dbReference>
<evidence type="ECO:0000313" key="6">
    <source>
        <dbReference type="Proteomes" id="UP000237344"/>
    </source>
</evidence>
<dbReference type="GO" id="GO:0016787">
    <property type="term" value="F:hydrolase activity"/>
    <property type="evidence" value="ECO:0007669"/>
    <property type="project" value="UniProtKB-KW"/>
</dbReference>
<evidence type="ECO:0000259" key="4">
    <source>
        <dbReference type="PROSITE" id="PS51462"/>
    </source>
</evidence>
<name>A0A2S3VZJ3_9PROT</name>
<evidence type="ECO:0000256" key="3">
    <source>
        <dbReference type="RuleBase" id="RU003476"/>
    </source>
</evidence>
<dbReference type="InterPro" id="IPR000086">
    <property type="entry name" value="NUDIX_hydrolase_dom"/>
</dbReference>
<dbReference type="InterPro" id="IPR020084">
    <property type="entry name" value="NUDIX_hydrolase_CS"/>
</dbReference>
<feature type="domain" description="Nudix hydrolase" evidence="4">
    <location>
        <begin position="15"/>
        <end position="149"/>
    </location>
</feature>
<dbReference type="InterPro" id="IPR020476">
    <property type="entry name" value="Nudix_hydrolase"/>
</dbReference>
<proteinExistence type="inferred from homology"/>